<feature type="domain" description="GFO/IDH/MocA-like oxidoreductase" evidence="4">
    <location>
        <begin position="437"/>
        <end position="557"/>
    </location>
</feature>
<dbReference type="GO" id="GO:0044877">
    <property type="term" value="F:protein-containing complex binding"/>
    <property type="evidence" value="ECO:0007669"/>
    <property type="project" value="TreeGrafter"/>
</dbReference>
<evidence type="ECO:0000313" key="5">
    <source>
        <dbReference type="EMBL" id="AXA35098.1"/>
    </source>
</evidence>
<proteinExistence type="predicted"/>
<dbReference type="Gene3D" id="3.30.360.10">
    <property type="entry name" value="Dihydrodipicolinate Reductase, domain 2"/>
    <property type="match status" value="1"/>
</dbReference>
<feature type="compositionally biased region" description="Basic and acidic residues" evidence="1">
    <location>
        <begin position="661"/>
        <end position="676"/>
    </location>
</feature>
<evidence type="ECO:0000259" key="4">
    <source>
        <dbReference type="Pfam" id="PF22725"/>
    </source>
</evidence>
<evidence type="ECO:0000259" key="2">
    <source>
        <dbReference type="Pfam" id="PF01370"/>
    </source>
</evidence>
<dbReference type="SUPFAM" id="SSF51735">
    <property type="entry name" value="NAD(P)-binding Rossmann-fold domains"/>
    <property type="match status" value="2"/>
</dbReference>
<dbReference type="InterPro" id="IPR001509">
    <property type="entry name" value="Epimerase_deHydtase"/>
</dbReference>
<dbReference type="InterPro" id="IPR055170">
    <property type="entry name" value="GFO_IDH_MocA-like_dom"/>
</dbReference>
<reference evidence="5 6" key="1">
    <citation type="submission" date="2018-05" db="EMBL/GenBank/DDBJ databases">
        <title>A metagenomic window into the 2 km-deep terrestrial subsurface aquifer revealed taxonomically and functionally diverse microbial community comprising novel uncultured bacterial lineages.</title>
        <authorList>
            <person name="Kadnikov V.V."/>
            <person name="Mardanov A.V."/>
            <person name="Beletsky A.V."/>
            <person name="Banks D."/>
            <person name="Pimenov N.V."/>
            <person name="Frank Y.A."/>
            <person name="Karnachuk O.V."/>
            <person name="Ravin N.V."/>
        </authorList>
    </citation>
    <scope>NUCLEOTIDE SEQUENCE [LARGE SCALE GENOMIC DNA]</scope>
    <source>
        <strain evidence="5">BY</strain>
    </source>
</reference>
<dbReference type="KEGG" id="schv:BRCON_0321"/>
<dbReference type="EMBL" id="CP030759">
    <property type="protein sequence ID" value="AXA35098.1"/>
    <property type="molecule type" value="Genomic_DNA"/>
</dbReference>
<dbReference type="Pfam" id="PF22725">
    <property type="entry name" value="GFO_IDH_MocA_C3"/>
    <property type="match status" value="1"/>
</dbReference>
<protein>
    <submittedName>
        <fullName evidence="5">Oxidoreductase</fullName>
    </submittedName>
</protein>
<feature type="domain" description="NAD-dependent epimerase/dehydratase" evidence="2">
    <location>
        <begin position="3"/>
        <end position="207"/>
    </location>
</feature>
<gene>
    <name evidence="5" type="ORF">BRCON_0321</name>
</gene>
<dbReference type="Proteomes" id="UP000262583">
    <property type="component" value="Chromosome"/>
</dbReference>
<name>A0A2Z4Y2M3_SUMC1</name>
<dbReference type="PANTHER" id="PTHR12126">
    <property type="entry name" value="NADH-UBIQUINONE OXIDOREDUCTASE 39 KDA SUBUNIT-RELATED"/>
    <property type="match status" value="1"/>
</dbReference>
<dbReference type="PANTHER" id="PTHR12126:SF11">
    <property type="entry name" value="NADH DEHYDROGENASE [UBIQUINONE] 1 ALPHA SUBCOMPLEX SUBUNIT 9, MITOCHONDRIAL"/>
    <property type="match status" value="1"/>
</dbReference>
<organism evidence="5 6">
    <name type="scientific">Sumerlaea chitinivorans</name>
    <dbReference type="NCBI Taxonomy" id="2250252"/>
    <lineage>
        <taxon>Bacteria</taxon>
        <taxon>Candidatus Sumerlaeota</taxon>
        <taxon>Candidatus Sumerlaeia</taxon>
        <taxon>Candidatus Sumerlaeales</taxon>
        <taxon>Candidatus Sumerlaeaceae</taxon>
        <taxon>Candidatus Sumerlaea</taxon>
    </lineage>
</organism>
<evidence type="ECO:0000313" key="6">
    <source>
        <dbReference type="Proteomes" id="UP000262583"/>
    </source>
</evidence>
<evidence type="ECO:0000259" key="3">
    <source>
        <dbReference type="Pfam" id="PF01408"/>
    </source>
</evidence>
<evidence type="ECO:0000256" key="1">
    <source>
        <dbReference type="SAM" id="MobiDB-lite"/>
    </source>
</evidence>
<dbReference type="InterPro" id="IPR036291">
    <property type="entry name" value="NAD(P)-bd_dom_sf"/>
</dbReference>
<dbReference type="SUPFAM" id="SSF55347">
    <property type="entry name" value="Glyceraldehyde-3-phosphate dehydrogenase-like, C-terminal domain"/>
    <property type="match status" value="1"/>
</dbReference>
<dbReference type="AlphaFoldDB" id="A0A2Z4Y2M3"/>
<sequence length="676" mass="74301">MRVLVTGANGFIGSRLCRRLVDAGHDVVAVMRPRLGDCKFPVGQVVYAQLPYGIPRRAFEDVQAIIHCAGTTRGQSEAEAWAVNVETTRVLVAQAKRLPAFSRFVFVSSQSAHERAISAYGRTKLAAEQVVKNSGLPYAIVRPGLVFGAGDAGLFGRMRSTIARLPILPLLGGGRAPVQPIEVEDLCEALARCLTLSPDESHEFNLGEPEPMTMAEFLQAVACAMTGRRKPALVIPLGPIKAAVTVAERLRLPLPITSENLRGMEVVQRMDTQPSLERLDLTLKPFESAMRHAAADRSVSTLVDPPLRIMLVGAGKIGIVHAMDITQRPEMVLCAAVDPSRKALRLYENMGFQCKFYTDLDDAIASAKPDAAIIATPAATHYDLAHRCLSCGLDVLIEKPLAVAPDVLGKYRQLKQEFPDRICHVGYMATQFPHLDAVARALRAQEFGPVRAVWITALQSHIMAPKPVRWEMIKRLSGGGVLINFASHLIAIAFRLFGRAQLHSAKLWSIHSTEVEDAADLLLDFQDFRGRLVTSWSAEGYARPQNRIVVECQNGDIIFENFYAAFRGKDGSVRLVTQCDYDVGFNAAPDYTGGAFACEHINFARAVRERKNGQESDGAPSRTPVSLEEAIAIEAFLHEVYEQTSSQPSSPQMSHTLSDSPHNRELDEIVRRLTRR</sequence>
<dbReference type="InterPro" id="IPR051207">
    <property type="entry name" value="ComplexI_NDUFA9_subunit"/>
</dbReference>
<dbReference type="InterPro" id="IPR000683">
    <property type="entry name" value="Gfo/Idh/MocA-like_OxRdtase_N"/>
</dbReference>
<feature type="compositionally biased region" description="Low complexity" evidence="1">
    <location>
        <begin position="645"/>
        <end position="654"/>
    </location>
</feature>
<accession>A0A2Z4Y2M3</accession>
<feature type="region of interest" description="Disordered" evidence="1">
    <location>
        <begin position="642"/>
        <end position="676"/>
    </location>
</feature>
<feature type="domain" description="Gfo/Idh/MocA-like oxidoreductase N-terminal" evidence="3">
    <location>
        <begin position="307"/>
        <end position="407"/>
    </location>
</feature>
<dbReference type="Pfam" id="PF01408">
    <property type="entry name" value="GFO_IDH_MocA"/>
    <property type="match status" value="1"/>
</dbReference>
<dbReference type="Pfam" id="PF01370">
    <property type="entry name" value="Epimerase"/>
    <property type="match status" value="1"/>
</dbReference>
<dbReference type="Gene3D" id="3.40.50.720">
    <property type="entry name" value="NAD(P)-binding Rossmann-like Domain"/>
    <property type="match status" value="2"/>
</dbReference>
<dbReference type="GO" id="GO:0000166">
    <property type="term" value="F:nucleotide binding"/>
    <property type="evidence" value="ECO:0007669"/>
    <property type="project" value="InterPro"/>
</dbReference>